<reference evidence="6 7" key="1">
    <citation type="submission" date="2015-11" db="EMBL/GenBank/DDBJ databases">
        <authorList>
            <person name="Zhang Y."/>
            <person name="Guo Z."/>
        </authorList>
    </citation>
    <scope>NUCLEOTIDE SEQUENCE [LARGE SCALE GENOMIC DNA]</scope>
    <source>
        <strain evidence="6 7">KCTC 12086</strain>
    </source>
</reference>
<dbReference type="PROSITE" id="PS51755">
    <property type="entry name" value="OMPR_PHOB"/>
    <property type="match status" value="1"/>
</dbReference>
<evidence type="ECO:0000256" key="4">
    <source>
        <dbReference type="SAM" id="Phobius"/>
    </source>
</evidence>
<name>A0A0S2JXZ4_9GAMM</name>
<dbReference type="InterPro" id="IPR036388">
    <property type="entry name" value="WH-like_DNA-bd_sf"/>
</dbReference>
<dbReference type="InterPro" id="IPR016032">
    <property type="entry name" value="Sig_transdc_resp-reg_C-effctor"/>
</dbReference>
<dbReference type="RefSeq" id="WP_058028433.1">
    <property type="nucleotide sequence ID" value="NZ_CP013187.1"/>
</dbReference>
<evidence type="ECO:0000256" key="2">
    <source>
        <dbReference type="ARBA" id="ARBA00023125"/>
    </source>
</evidence>
<keyword evidence="4" id="KW-1133">Transmembrane helix</keyword>
<evidence type="ECO:0000313" key="6">
    <source>
        <dbReference type="EMBL" id="ALO40639.1"/>
    </source>
</evidence>
<sequence length="694" mass="79017">MQYEKSFQLGPYQVFIDEHLVVLNGEKVASQPKVMELLQVLVQRYPEVVSRNELIEGVWHGNEIIGEKALTNTIWQLRQLFAHPSAPLDVVETIRKKGYKLTLTPEPLSLSPKTTQSEPFVVKPSYMYQVVFGLACIMMVFVAWSLLKIPIEASAQSVSQMDEITKMPGSELRPSPSPDGKQLAFIWQQGQDSQLYLKDLTHPNVPITQLTFSDKRPWKAVWSPDQQYLYFAQKNSQACEIVRLSLADLEQLVLTSCPTDSGYNYIAISPDGKTLAFNGKAPLASQDGIYLLDLSQDDATPERLSCDTECDLRDRDVAFSPDGQYLAITQRKSTSEERLSLYDLGKRQFQILDSSHADIVGMSFHPNGQYLVYGAQAADKRRGYIVDLETKVQTKLIPRGFSYPHFDDSGNLYYQKRRENYFIASFALDSEVMSMPSPLIESHYSNQYPSLSRAHEKLAFLSNESGHYELWLANLDGTGREQITQLHRNLRYPSWSLQGDKLLVVSSDEADGHDKLYVFDYGSRQLRRLDLSFGKIGRPFWHGNGQDIVIRQSTNEGWQLFRLNVETMALSALLTKTARSGQYISEHELLFVNGKGLWIKQGEKQALLIAKAQFNTRYAWLATQEKVFYKHLGNKYNYIHAYDLKSKTTEKLLRLPKSSFSKAAPFAFDKQAQALLFTQSLTPQSDINRLTIKN</sequence>
<dbReference type="Pfam" id="PF07676">
    <property type="entry name" value="PD40"/>
    <property type="match status" value="2"/>
</dbReference>
<keyword evidence="7" id="KW-1185">Reference proteome</keyword>
<dbReference type="PANTHER" id="PTHR36842">
    <property type="entry name" value="PROTEIN TOLB HOMOLOG"/>
    <property type="match status" value="1"/>
</dbReference>
<feature type="DNA-binding region" description="OmpR/PhoB-type" evidence="3">
    <location>
        <begin position="4"/>
        <end position="103"/>
    </location>
</feature>
<organism evidence="6 7">
    <name type="scientific">Pseudoalteromonas phenolica</name>
    <dbReference type="NCBI Taxonomy" id="161398"/>
    <lineage>
        <taxon>Bacteria</taxon>
        <taxon>Pseudomonadati</taxon>
        <taxon>Pseudomonadota</taxon>
        <taxon>Gammaproteobacteria</taxon>
        <taxon>Alteromonadales</taxon>
        <taxon>Pseudoalteromonadaceae</taxon>
        <taxon>Pseudoalteromonas</taxon>
    </lineage>
</organism>
<keyword evidence="4" id="KW-0812">Transmembrane</keyword>
<dbReference type="GO" id="GO:0000160">
    <property type="term" value="P:phosphorelay signal transduction system"/>
    <property type="evidence" value="ECO:0007669"/>
    <property type="project" value="InterPro"/>
</dbReference>
<dbReference type="AlphaFoldDB" id="A0A0S2JXZ4"/>
<evidence type="ECO:0000256" key="3">
    <source>
        <dbReference type="PROSITE-ProRule" id="PRU01091"/>
    </source>
</evidence>
<gene>
    <name evidence="6" type="ORF">PP2015_111</name>
</gene>
<dbReference type="EMBL" id="CP013187">
    <property type="protein sequence ID" value="ALO40639.1"/>
    <property type="molecule type" value="Genomic_DNA"/>
</dbReference>
<evidence type="ECO:0000256" key="1">
    <source>
        <dbReference type="ARBA" id="ARBA00009820"/>
    </source>
</evidence>
<dbReference type="SMART" id="SM00862">
    <property type="entry name" value="Trans_reg_C"/>
    <property type="match status" value="1"/>
</dbReference>
<dbReference type="OrthoDB" id="9782895at2"/>
<keyword evidence="4" id="KW-0472">Membrane</keyword>
<accession>A0A0S2JXZ4</accession>
<dbReference type="InterPro" id="IPR011042">
    <property type="entry name" value="6-blade_b-propeller_TolB-like"/>
</dbReference>
<dbReference type="PATRIC" id="fig|161398.10.peg.114"/>
<dbReference type="Gene3D" id="2.120.10.30">
    <property type="entry name" value="TolB, C-terminal domain"/>
    <property type="match status" value="2"/>
</dbReference>
<dbReference type="InterPro" id="IPR001867">
    <property type="entry name" value="OmpR/PhoB-type_DNA-bd"/>
</dbReference>
<dbReference type="InterPro" id="IPR011659">
    <property type="entry name" value="WD40"/>
</dbReference>
<dbReference type="SUPFAM" id="SSF46894">
    <property type="entry name" value="C-terminal effector domain of the bipartite response regulators"/>
    <property type="match status" value="1"/>
</dbReference>
<dbReference type="STRING" id="161398.PP2015_111"/>
<keyword evidence="2 3" id="KW-0238">DNA-binding</keyword>
<dbReference type="GO" id="GO:0006355">
    <property type="term" value="P:regulation of DNA-templated transcription"/>
    <property type="evidence" value="ECO:0007669"/>
    <property type="project" value="InterPro"/>
</dbReference>
<protein>
    <recommendedName>
        <fullName evidence="5">OmpR/PhoB-type domain-containing protein</fullName>
    </recommendedName>
</protein>
<feature type="domain" description="OmpR/PhoB-type" evidence="5">
    <location>
        <begin position="4"/>
        <end position="103"/>
    </location>
</feature>
<proteinExistence type="inferred from homology"/>
<dbReference type="KEGG" id="pphe:PP2015_111"/>
<feature type="transmembrane region" description="Helical" evidence="4">
    <location>
        <begin position="126"/>
        <end position="147"/>
    </location>
</feature>
<dbReference type="Gene3D" id="1.10.10.10">
    <property type="entry name" value="Winged helix-like DNA-binding domain superfamily/Winged helix DNA-binding domain"/>
    <property type="match status" value="1"/>
</dbReference>
<dbReference type="Pfam" id="PF00486">
    <property type="entry name" value="Trans_reg_C"/>
    <property type="match status" value="1"/>
</dbReference>
<evidence type="ECO:0000259" key="5">
    <source>
        <dbReference type="PROSITE" id="PS51755"/>
    </source>
</evidence>
<dbReference type="SUPFAM" id="SSF82171">
    <property type="entry name" value="DPP6 N-terminal domain-like"/>
    <property type="match status" value="1"/>
</dbReference>
<evidence type="ECO:0000313" key="7">
    <source>
        <dbReference type="Proteomes" id="UP000061457"/>
    </source>
</evidence>
<dbReference type="Proteomes" id="UP000061457">
    <property type="component" value="Chromosome I"/>
</dbReference>
<dbReference type="PANTHER" id="PTHR36842:SF1">
    <property type="entry name" value="PROTEIN TOLB"/>
    <property type="match status" value="1"/>
</dbReference>
<comment type="similarity">
    <text evidence="1">Belongs to the TolB family.</text>
</comment>
<dbReference type="GO" id="GO:0003677">
    <property type="term" value="F:DNA binding"/>
    <property type="evidence" value="ECO:0007669"/>
    <property type="project" value="UniProtKB-UniRule"/>
</dbReference>
<dbReference type="CDD" id="cd00383">
    <property type="entry name" value="trans_reg_C"/>
    <property type="match status" value="1"/>
</dbReference>